<dbReference type="EMBL" id="CP036313">
    <property type="protein sequence ID" value="QBH15480.1"/>
    <property type="molecule type" value="Genomic_DNA"/>
</dbReference>
<reference evidence="2 3" key="1">
    <citation type="submission" date="2018-06" db="EMBL/GenBank/DDBJ databases">
        <title>Complete Genome Sequence of Desulfobacter hydrogenophilus (DSM3380).</title>
        <authorList>
            <person name="Marietou A."/>
            <person name="Schreiber L."/>
            <person name="Marshall I."/>
            <person name="Jorgensen B."/>
        </authorList>
    </citation>
    <scope>NUCLEOTIDE SEQUENCE [LARGE SCALE GENOMIC DNA]</scope>
    <source>
        <strain evidence="2 3">DSM 3380</strain>
    </source>
</reference>
<dbReference type="EMBL" id="QLNI01000007">
    <property type="protein sequence ID" value="RAM03173.1"/>
    <property type="molecule type" value="Genomic_DNA"/>
</dbReference>
<evidence type="ECO:0000313" key="2">
    <source>
        <dbReference type="EMBL" id="RAM03173.1"/>
    </source>
</evidence>
<accession>A0A328FJ27</accession>
<evidence type="ECO:0000313" key="4">
    <source>
        <dbReference type="Proteomes" id="UP000293902"/>
    </source>
</evidence>
<organism evidence="2 3">
    <name type="scientific">Desulfobacter hydrogenophilus</name>
    <dbReference type="NCBI Taxonomy" id="2291"/>
    <lineage>
        <taxon>Bacteria</taxon>
        <taxon>Pseudomonadati</taxon>
        <taxon>Thermodesulfobacteriota</taxon>
        <taxon>Desulfobacteria</taxon>
        <taxon>Desulfobacterales</taxon>
        <taxon>Desulfobacteraceae</taxon>
        <taxon>Desulfobacter</taxon>
    </lineage>
</organism>
<reference evidence="1 4" key="2">
    <citation type="submission" date="2019-02" db="EMBL/GenBank/DDBJ databases">
        <title>Complete genome sequence of Desulfobacter hydrogenophilus AcRS1.</title>
        <authorList>
            <person name="Marietou A."/>
            <person name="Lund M.B."/>
            <person name="Marshall I.P.G."/>
            <person name="Schreiber L."/>
            <person name="Jorgensen B."/>
        </authorList>
    </citation>
    <scope>NUCLEOTIDE SEQUENCE [LARGE SCALE GENOMIC DNA]</scope>
    <source>
        <strain evidence="1 4">AcRS1</strain>
    </source>
</reference>
<dbReference type="InterPro" id="IPR011518">
    <property type="entry name" value="Transposase_36"/>
</dbReference>
<sequence length="61" mass="7096">MKNQLFPHITRVCKGFIFKNIEIINDFMAKTKTSTELKIFTSILDKNFETGRKVADGFKKI</sequence>
<evidence type="ECO:0000313" key="1">
    <source>
        <dbReference type="EMBL" id="QBH15480.1"/>
    </source>
</evidence>
<dbReference type="Proteomes" id="UP000293902">
    <property type="component" value="Chromosome"/>
</dbReference>
<dbReference type="Pfam" id="PF07592">
    <property type="entry name" value="DDE_Tnp_ISAZ013"/>
    <property type="match status" value="1"/>
</dbReference>
<dbReference type="RefSeq" id="WP_111954238.1">
    <property type="nucleotide sequence ID" value="NZ_CP036313.1"/>
</dbReference>
<dbReference type="AlphaFoldDB" id="A0A328FJ27"/>
<evidence type="ECO:0000313" key="3">
    <source>
        <dbReference type="Proteomes" id="UP000248798"/>
    </source>
</evidence>
<dbReference type="Proteomes" id="UP000248798">
    <property type="component" value="Unassembled WGS sequence"/>
</dbReference>
<keyword evidence="4" id="KW-1185">Reference proteome</keyword>
<name>A0A328FJ27_9BACT</name>
<gene>
    <name evidence="2" type="ORF">DO021_04760</name>
    <name evidence="1" type="ORF">EYB58_01025</name>
</gene>
<protein>
    <submittedName>
        <fullName evidence="2">Uncharacterized protein</fullName>
    </submittedName>
</protein>
<dbReference type="OrthoDB" id="9781031at2"/>
<proteinExistence type="predicted"/>